<name>A0ABS6C6N2_9CLOT</name>
<dbReference type="EMBL" id="JAHLDG010000051">
    <property type="protein sequence ID" value="MBU3221138.1"/>
    <property type="molecule type" value="Genomic_DNA"/>
</dbReference>
<evidence type="ECO:0000313" key="2">
    <source>
        <dbReference type="EMBL" id="MBU3221138.1"/>
    </source>
</evidence>
<feature type="non-terminal residue" evidence="2">
    <location>
        <position position="1"/>
    </location>
</feature>
<protein>
    <submittedName>
        <fullName evidence="2">Transposase</fullName>
    </submittedName>
</protein>
<comment type="caution">
    <text evidence="2">The sequence shown here is derived from an EMBL/GenBank/DDBJ whole genome shotgun (WGS) entry which is preliminary data.</text>
</comment>
<dbReference type="Proteomes" id="UP000740830">
    <property type="component" value="Unassembled WGS sequence"/>
</dbReference>
<reference evidence="2 3" key="1">
    <citation type="submission" date="2021-06" db="EMBL/GenBank/DDBJ databases">
        <title>Clostridia strains as spoilage organisms.</title>
        <authorList>
            <person name="Wambui J."/>
            <person name="Stephan R."/>
            <person name="Stevens M.J.A."/>
        </authorList>
    </citation>
    <scope>NUCLEOTIDE SEQUENCE [LARGE SCALE GENOMIC DNA]</scope>
    <source>
        <strain evidence="2 3">CM013</strain>
    </source>
</reference>
<sequence length="82" mass="9472">EFKKQIVDLYNMGNKSLTELEGEYGVSKSTMNGWIKKLSPVKVSETETITMKEYQALQKKMRELELENEILKKATAIFAKKL</sequence>
<proteinExistence type="predicted"/>
<accession>A0ABS6C6N2</accession>
<organism evidence="2 3">
    <name type="scientific">Clostridium algidicarnis</name>
    <dbReference type="NCBI Taxonomy" id="37659"/>
    <lineage>
        <taxon>Bacteria</taxon>
        <taxon>Bacillati</taxon>
        <taxon>Bacillota</taxon>
        <taxon>Clostridia</taxon>
        <taxon>Eubacteriales</taxon>
        <taxon>Clostridiaceae</taxon>
        <taxon>Clostridium</taxon>
    </lineage>
</organism>
<gene>
    <name evidence="2" type="ORF">KPL27_13885</name>
</gene>
<keyword evidence="1" id="KW-0175">Coiled coil</keyword>
<feature type="coiled-coil region" evidence="1">
    <location>
        <begin position="47"/>
        <end position="74"/>
    </location>
</feature>
<evidence type="ECO:0000256" key="1">
    <source>
        <dbReference type="SAM" id="Coils"/>
    </source>
</evidence>
<keyword evidence="3" id="KW-1185">Reference proteome</keyword>
<evidence type="ECO:0000313" key="3">
    <source>
        <dbReference type="Proteomes" id="UP000740830"/>
    </source>
</evidence>